<dbReference type="Proteomes" id="UP000682202">
    <property type="component" value="Chromosome"/>
</dbReference>
<dbReference type="InterPro" id="IPR038694">
    <property type="entry name" value="DUF427_sf"/>
</dbReference>
<evidence type="ECO:0000259" key="1">
    <source>
        <dbReference type="Pfam" id="PF04248"/>
    </source>
</evidence>
<keyword evidence="3" id="KW-1185">Reference proteome</keyword>
<dbReference type="Gene3D" id="2.170.150.40">
    <property type="entry name" value="Domain of unknown function (DUF427)"/>
    <property type="match status" value="1"/>
</dbReference>
<name>A0A975JV50_9MYCO</name>
<proteinExistence type="predicted"/>
<organism evidence="2 3">
    <name type="scientific">Mycobacterium spongiae</name>
    <dbReference type="NCBI Taxonomy" id="886343"/>
    <lineage>
        <taxon>Bacteria</taxon>
        <taxon>Bacillati</taxon>
        <taxon>Actinomycetota</taxon>
        <taxon>Actinomycetes</taxon>
        <taxon>Mycobacteriales</taxon>
        <taxon>Mycobacteriaceae</taxon>
        <taxon>Mycobacterium</taxon>
    </lineage>
</organism>
<dbReference type="AlphaFoldDB" id="A0A975JV50"/>
<dbReference type="PANTHER" id="PTHR34310">
    <property type="entry name" value="DUF427 DOMAIN PROTEIN (AFU_ORTHOLOGUE AFUA_3G02220)"/>
    <property type="match status" value="1"/>
</dbReference>
<evidence type="ECO:0000313" key="2">
    <source>
        <dbReference type="EMBL" id="QUR66270.1"/>
    </source>
</evidence>
<dbReference type="EMBL" id="CP046600">
    <property type="protein sequence ID" value="QUR66270.1"/>
    <property type="molecule type" value="Genomic_DNA"/>
</dbReference>
<dbReference type="Pfam" id="PF04248">
    <property type="entry name" value="NTP_transf_9"/>
    <property type="match status" value="1"/>
</dbReference>
<protein>
    <submittedName>
        <fullName evidence="2">DUF427 domain-containing protein</fullName>
    </submittedName>
</protein>
<reference evidence="2" key="1">
    <citation type="submission" date="2019-12" db="EMBL/GenBank/DDBJ databases">
        <title>Mycobacterium spongiae sp. nov.</title>
        <authorList>
            <person name="Stinear T."/>
        </authorList>
    </citation>
    <scope>NUCLEOTIDE SEQUENCE</scope>
    <source>
        <strain evidence="2">FSD4b-SM</strain>
    </source>
</reference>
<dbReference type="PANTHER" id="PTHR34310:SF5">
    <property type="entry name" value="DUF427 DOMAIN PROTEIN (AFU_ORTHOLOGUE AFUA_3G02220)"/>
    <property type="match status" value="1"/>
</dbReference>
<dbReference type="RefSeq" id="WP_211697753.1">
    <property type="nucleotide sequence ID" value="NZ_CP046600.1"/>
</dbReference>
<dbReference type="InterPro" id="IPR007361">
    <property type="entry name" value="DUF427"/>
</dbReference>
<accession>A0A975JV50</accession>
<feature type="domain" description="DUF427" evidence="1">
    <location>
        <begin position="2"/>
        <end position="91"/>
    </location>
</feature>
<evidence type="ECO:0000313" key="3">
    <source>
        <dbReference type="Proteomes" id="UP000682202"/>
    </source>
</evidence>
<dbReference type="KEGG" id="mspg:F6B93_03475"/>
<sequence>MIRAVWNGTVLAETPRTVRVEGNHYFPPESVHREHLNDSKTTSICLWKGVAHYYGIAVDGCGALANPDAAWFYPRPSPLARRIKNHVAFGNGVVVEGQPEGERHGWPSRAVSWLGAKVAR</sequence>
<gene>
    <name evidence="2" type="ORF">F6B93_03475</name>
</gene>